<reference evidence="11 12" key="1">
    <citation type="submission" date="2024-01" db="EMBL/GenBank/DDBJ databases">
        <title>The diversity of rhizobia nodulating Mimosa spp. in eleven states of Brazil covering several biomes is determined by host plant, location, and edaphic factors.</title>
        <authorList>
            <person name="Rouws L."/>
            <person name="Barauna A."/>
            <person name="Beukes C."/>
            <person name="De Faria S.M."/>
            <person name="Gross E."/>
            <person name="Dos Reis Junior F.B."/>
            <person name="Simon M."/>
            <person name="Maluk M."/>
            <person name="Odee D.W."/>
            <person name="Kenicer G."/>
            <person name="Young J.P.W."/>
            <person name="Reis V.M."/>
            <person name="Zilli J."/>
            <person name="James E.K."/>
        </authorList>
    </citation>
    <scope>NUCLEOTIDE SEQUENCE [LARGE SCALE GENOMIC DNA]</scope>
    <source>
        <strain evidence="11 12">JPY530</strain>
    </source>
</reference>
<dbReference type="SUPFAM" id="SSF55781">
    <property type="entry name" value="GAF domain-like"/>
    <property type="match status" value="1"/>
</dbReference>
<keyword evidence="7" id="KW-0804">Transcription</keyword>
<comment type="caution">
    <text evidence="11">The sequence shown here is derived from an EMBL/GenBank/DDBJ whole genome shotgun (WGS) entry which is preliminary data.</text>
</comment>
<dbReference type="InterPro" id="IPR029016">
    <property type="entry name" value="GAF-like_dom_sf"/>
</dbReference>
<evidence type="ECO:0000259" key="10">
    <source>
        <dbReference type="PROSITE" id="PS50110"/>
    </source>
</evidence>
<dbReference type="SMART" id="SM00065">
    <property type="entry name" value="GAF"/>
    <property type="match status" value="1"/>
</dbReference>
<feature type="modified residue" description="4-aspartylphosphate" evidence="8">
    <location>
        <position position="34"/>
    </location>
</feature>
<keyword evidence="4" id="KW-0902">Two-component regulatory system</keyword>
<dbReference type="Pfam" id="PF00072">
    <property type="entry name" value="Response_reg"/>
    <property type="match status" value="1"/>
</dbReference>
<dbReference type="EMBL" id="JAZHGA010000007">
    <property type="protein sequence ID" value="MEM5340397.1"/>
    <property type="molecule type" value="Genomic_DNA"/>
</dbReference>
<accession>A0ABU9R135</accession>
<dbReference type="SMART" id="SM00448">
    <property type="entry name" value="REC"/>
    <property type="match status" value="1"/>
</dbReference>
<dbReference type="Gene3D" id="3.30.450.40">
    <property type="match status" value="1"/>
</dbReference>
<evidence type="ECO:0000256" key="1">
    <source>
        <dbReference type="ARBA" id="ARBA00022553"/>
    </source>
</evidence>
<evidence type="ECO:0000256" key="2">
    <source>
        <dbReference type="ARBA" id="ARBA00022679"/>
    </source>
</evidence>
<dbReference type="Pfam" id="PF13185">
    <property type="entry name" value="GAF_2"/>
    <property type="match status" value="1"/>
</dbReference>
<dbReference type="PANTHER" id="PTHR48111:SF1">
    <property type="entry name" value="TWO-COMPONENT RESPONSE REGULATOR ORR33"/>
    <property type="match status" value="1"/>
</dbReference>
<dbReference type="InterPro" id="IPR003018">
    <property type="entry name" value="GAF"/>
</dbReference>
<proteinExistence type="predicted"/>
<keyword evidence="1 8" id="KW-0597">Phosphoprotein</keyword>
<organism evidence="11 12">
    <name type="scientific">Paraburkholderia azotifigens</name>
    <dbReference type="NCBI Taxonomy" id="2057004"/>
    <lineage>
        <taxon>Bacteria</taxon>
        <taxon>Pseudomonadati</taxon>
        <taxon>Pseudomonadota</taxon>
        <taxon>Betaproteobacteria</taxon>
        <taxon>Burkholderiales</taxon>
        <taxon>Burkholderiaceae</taxon>
        <taxon>Paraburkholderia</taxon>
    </lineage>
</organism>
<dbReference type="PANTHER" id="PTHR48111">
    <property type="entry name" value="REGULATOR OF RPOS"/>
    <property type="match status" value="1"/>
</dbReference>
<name>A0ABU9R135_9BURK</name>
<keyword evidence="3" id="KW-0418">Kinase</keyword>
<evidence type="ECO:0000256" key="8">
    <source>
        <dbReference type="PROSITE-ProRule" id="PRU00169"/>
    </source>
</evidence>
<dbReference type="Gene3D" id="3.40.50.2300">
    <property type="match status" value="1"/>
</dbReference>
<dbReference type="InterPro" id="IPR039420">
    <property type="entry name" value="WalR-like"/>
</dbReference>
<evidence type="ECO:0000313" key="12">
    <source>
        <dbReference type="Proteomes" id="UP001481677"/>
    </source>
</evidence>
<evidence type="ECO:0000256" key="3">
    <source>
        <dbReference type="ARBA" id="ARBA00022777"/>
    </source>
</evidence>
<dbReference type="PROSITE" id="PS50110">
    <property type="entry name" value="RESPONSE_REGULATORY"/>
    <property type="match status" value="1"/>
</dbReference>
<keyword evidence="6" id="KW-0238">DNA-binding</keyword>
<dbReference type="RefSeq" id="WP_338048207.1">
    <property type="nucleotide sequence ID" value="NZ_JAZHFZ010000006.1"/>
</dbReference>
<keyword evidence="12" id="KW-1185">Reference proteome</keyword>
<evidence type="ECO:0000256" key="4">
    <source>
        <dbReference type="ARBA" id="ARBA00023012"/>
    </source>
</evidence>
<feature type="compositionally biased region" description="Basic and acidic residues" evidence="9">
    <location>
        <begin position="1"/>
        <end position="12"/>
    </location>
</feature>
<sequence>MERVQQPYDRHRSCNRPTLRRPCRAHPPGLALVDIMMPGMDGLELLRAIRADSHTRHIPIILLSARAGEESRVEGLDAGAGDYLVKPFAARELRARVNAHANLADERRRATEELNARFGDLQRANADIRDARRATLNVLEDAVEARSRAEQLYDELREQNKWIIGQREALEAAVNGEALVTSLGILARVATASLGEGTRAAFYLADETGKVLHHIVGMNAEYAAAVDGFAIGPESLACGLATHTGEAVITVDVRDDPRWARWRWLAERFGYRGCWSFPINSSAGAFIGTLALYHPQPHDMTGRNRQLAALLTSTAAIVISRHNEAETRKLAETAFRRSER</sequence>
<dbReference type="SUPFAM" id="SSF52172">
    <property type="entry name" value="CheY-like"/>
    <property type="match status" value="1"/>
</dbReference>
<evidence type="ECO:0000256" key="9">
    <source>
        <dbReference type="SAM" id="MobiDB-lite"/>
    </source>
</evidence>
<evidence type="ECO:0000256" key="7">
    <source>
        <dbReference type="ARBA" id="ARBA00023163"/>
    </source>
</evidence>
<evidence type="ECO:0000313" key="11">
    <source>
        <dbReference type="EMBL" id="MEM5340397.1"/>
    </source>
</evidence>
<dbReference type="InterPro" id="IPR001789">
    <property type="entry name" value="Sig_transdc_resp-reg_receiver"/>
</dbReference>
<feature type="region of interest" description="Disordered" evidence="9">
    <location>
        <begin position="1"/>
        <end position="22"/>
    </location>
</feature>
<dbReference type="InterPro" id="IPR011006">
    <property type="entry name" value="CheY-like_superfamily"/>
</dbReference>
<gene>
    <name evidence="11" type="ORF">V4C56_12245</name>
</gene>
<feature type="domain" description="Response regulatory" evidence="10">
    <location>
        <begin position="1"/>
        <end position="101"/>
    </location>
</feature>
<dbReference type="Proteomes" id="UP001481677">
    <property type="component" value="Unassembled WGS sequence"/>
</dbReference>
<protein>
    <submittedName>
        <fullName evidence="11">Response regulator</fullName>
    </submittedName>
</protein>
<evidence type="ECO:0000256" key="6">
    <source>
        <dbReference type="ARBA" id="ARBA00023125"/>
    </source>
</evidence>
<keyword evidence="5" id="KW-0805">Transcription regulation</keyword>
<keyword evidence="2" id="KW-0808">Transferase</keyword>
<evidence type="ECO:0000256" key="5">
    <source>
        <dbReference type="ARBA" id="ARBA00023015"/>
    </source>
</evidence>